<dbReference type="RefSeq" id="WP_246143010.1">
    <property type="nucleotide sequence ID" value="NZ_VNIA01000001.1"/>
</dbReference>
<reference evidence="5 6" key="1">
    <citation type="submission" date="2019-07" db="EMBL/GenBank/DDBJ databases">
        <title>Genomic Encyclopedia of Type Strains, Phase IV (KMG-IV): sequencing the most valuable type-strain genomes for metagenomic binning, comparative biology and taxonomic classification.</title>
        <authorList>
            <person name="Goeker M."/>
        </authorList>
    </citation>
    <scope>NUCLEOTIDE SEQUENCE [LARGE SCALE GENOMIC DNA]</scope>
    <source>
        <strain evidence="5 6">DSM 18961</strain>
    </source>
</reference>
<dbReference type="Gene3D" id="3.40.630.40">
    <property type="entry name" value="Zn-dependent exopeptidases"/>
    <property type="match status" value="1"/>
</dbReference>
<dbReference type="PANTHER" id="PTHR30404">
    <property type="entry name" value="N-ACETYLMURAMOYL-L-ALANINE AMIDASE"/>
    <property type="match status" value="1"/>
</dbReference>
<proteinExistence type="predicted"/>
<dbReference type="EMBL" id="VNIA01000001">
    <property type="protein sequence ID" value="TYQ00213.1"/>
    <property type="molecule type" value="Genomic_DNA"/>
</dbReference>
<accession>A0A5S5DZP0</accession>
<feature type="domain" description="MurNAc-LAA" evidence="4">
    <location>
        <begin position="71"/>
        <end position="185"/>
    </location>
</feature>
<dbReference type="PANTHER" id="PTHR30404:SF0">
    <property type="entry name" value="N-ACETYLMURAMOYL-L-ALANINE AMIDASE AMIC"/>
    <property type="match status" value="1"/>
</dbReference>
<keyword evidence="3" id="KW-0378">Hydrolase</keyword>
<evidence type="ECO:0000313" key="6">
    <source>
        <dbReference type="Proteomes" id="UP000323136"/>
    </source>
</evidence>
<dbReference type="Proteomes" id="UP000323136">
    <property type="component" value="Unassembled WGS sequence"/>
</dbReference>
<name>A0A5S5DZP0_9FLAO</name>
<keyword evidence="6" id="KW-1185">Reference proteome</keyword>
<evidence type="ECO:0000313" key="5">
    <source>
        <dbReference type="EMBL" id="TYQ00213.1"/>
    </source>
</evidence>
<dbReference type="AlphaFoldDB" id="A0A5S5DZP0"/>
<dbReference type="SMART" id="SM00646">
    <property type="entry name" value="Ami_3"/>
    <property type="match status" value="1"/>
</dbReference>
<gene>
    <name evidence="5" type="ORF">C7447_101823</name>
</gene>
<organism evidence="5 6">
    <name type="scientific">Tenacibaculum adriaticum</name>
    <dbReference type="NCBI Taxonomy" id="413713"/>
    <lineage>
        <taxon>Bacteria</taxon>
        <taxon>Pseudomonadati</taxon>
        <taxon>Bacteroidota</taxon>
        <taxon>Flavobacteriia</taxon>
        <taxon>Flavobacteriales</taxon>
        <taxon>Flavobacteriaceae</taxon>
        <taxon>Tenacibaculum</taxon>
    </lineage>
</organism>
<dbReference type="GO" id="GO:0008745">
    <property type="term" value="F:N-acetylmuramoyl-L-alanine amidase activity"/>
    <property type="evidence" value="ECO:0007669"/>
    <property type="project" value="UniProtKB-EC"/>
</dbReference>
<comment type="caution">
    <text evidence="5">The sequence shown here is derived from an EMBL/GenBank/DDBJ whole genome shotgun (WGS) entry which is preliminary data.</text>
</comment>
<dbReference type="CDD" id="cd02696">
    <property type="entry name" value="MurNAc-LAA"/>
    <property type="match status" value="1"/>
</dbReference>
<dbReference type="InterPro" id="IPR050695">
    <property type="entry name" value="N-acetylmuramoyl_amidase_3"/>
</dbReference>
<evidence type="ECO:0000259" key="4">
    <source>
        <dbReference type="SMART" id="SM00646"/>
    </source>
</evidence>
<dbReference type="SUPFAM" id="SSF53187">
    <property type="entry name" value="Zn-dependent exopeptidases"/>
    <property type="match status" value="1"/>
</dbReference>
<dbReference type="GO" id="GO:0009253">
    <property type="term" value="P:peptidoglycan catabolic process"/>
    <property type="evidence" value="ECO:0007669"/>
    <property type="project" value="InterPro"/>
</dbReference>
<evidence type="ECO:0000256" key="2">
    <source>
        <dbReference type="ARBA" id="ARBA00011901"/>
    </source>
</evidence>
<sequence length="192" mass="21338">MIFGQKKVVVIDPGHGGMDSGTIGINGLLEKDVVLNVTKEILKLNRVFFKEELDIYVTRSTDTLISLSDRNKLAKGLNADVFVSLHCNASQTFSRGIEVYVHNSDRENTKTSIGLGLSILDEATKELRLKKRGIKFNNFQVLREANNYPAVLVELGFMTNTDEADYFAKIKNVRAVSLSILLGIINHLKLGL</sequence>
<dbReference type="GO" id="GO:0030288">
    <property type="term" value="C:outer membrane-bounded periplasmic space"/>
    <property type="evidence" value="ECO:0007669"/>
    <property type="project" value="TreeGrafter"/>
</dbReference>
<dbReference type="InterPro" id="IPR002508">
    <property type="entry name" value="MurNAc-LAA_cat"/>
</dbReference>
<comment type="catalytic activity">
    <reaction evidence="1">
        <text>Hydrolyzes the link between N-acetylmuramoyl residues and L-amino acid residues in certain cell-wall glycopeptides.</text>
        <dbReference type="EC" id="3.5.1.28"/>
    </reaction>
</comment>
<protein>
    <recommendedName>
        <fullName evidence="2">N-acetylmuramoyl-L-alanine amidase</fullName>
        <ecNumber evidence="2">3.5.1.28</ecNumber>
    </recommendedName>
</protein>
<dbReference type="Pfam" id="PF01520">
    <property type="entry name" value="Amidase_3"/>
    <property type="match status" value="1"/>
</dbReference>
<dbReference type="EC" id="3.5.1.28" evidence="2"/>
<evidence type="ECO:0000256" key="1">
    <source>
        <dbReference type="ARBA" id="ARBA00001561"/>
    </source>
</evidence>
<evidence type="ECO:0000256" key="3">
    <source>
        <dbReference type="ARBA" id="ARBA00022801"/>
    </source>
</evidence>